<evidence type="ECO:0000256" key="11">
    <source>
        <dbReference type="ARBA" id="ARBA00045497"/>
    </source>
</evidence>
<dbReference type="CDD" id="cd12828">
    <property type="entry name" value="TmCorA-like_1"/>
    <property type="match status" value="1"/>
</dbReference>
<dbReference type="NCBIfam" id="TIGR00383">
    <property type="entry name" value="corA"/>
    <property type="match status" value="1"/>
</dbReference>
<keyword evidence="14" id="KW-1185">Reference proteome</keyword>
<evidence type="ECO:0000256" key="3">
    <source>
        <dbReference type="ARBA" id="ARBA00022448"/>
    </source>
</evidence>
<dbReference type="SUPFAM" id="SSF143865">
    <property type="entry name" value="CorA soluble domain-like"/>
    <property type="match status" value="1"/>
</dbReference>
<dbReference type="InterPro" id="IPR045861">
    <property type="entry name" value="CorA_cytoplasmic_dom"/>
</dbReference>
<dbReference type="GO" id="GO:0015087">
    <property type="term" value="F:cobalt ion transmembrane transporter activity"/>
    <property type="evidence" value="ECO:0007669"/>
    <property type="project" value="UniProtKB-UniRule"/>
</dbReference>
<dbReference type="PANTHER" id="PTHR46494">
    <property type="entry name" value="CORA FAMILY METAL ION TRANSPORTER (EUROFUNG)"/>
    <property type="match status" value="1"/>
</dbReference>
<keyword evidence="6 12" id="KW-0460">Magnesium</keyword>
<dbReference type="RefSeq" id="WP_245726460.1">
    <property type="nucleotide sequence ID" value="NZ_FNAO01000003.1"/>
</dbReference>
<dbReference type="FunFam" id="1.20.58.340:FF:000004">
    <property type="entry name" value="Magnesium transport protein CorA"/>
    <property type="match status" value="1"/>
</dbReference>
<comment type="function">
    <text evidence="11">Mediates influx of magnesium ions. Alternates between open and closed states. Activated by low cytoplasmic Mg(2+) levels. Inactive when cytoplasmic Mg(2+) levels are high.</text>
</comment>
<proteinExistence type="inferred from homology"/>
<evidence type="ECO:0000256" key="4">
    <source>
        <dbReference type="ARBA" id="ARBA00022475"/>
    </source>
</evidence>
<evidence type="ECO:0000256" key="2">
    <source>
        <dbReference type="ARBA" id="ARBA00009765"/>
    </source>
</evidence>
<keyword evidence="7 12" id="KW-1133">Transmembrane helix</keyword>
<dbReference type="Gene3D" id="3.30.460.20">
    <property type="entry name" value="CorA soluble domain-like"/>
    <property type="match status" value="1"/>
</dbReference>
<evidence type="ECO:0000256" key="12">
    <source>
        <dbReference type="RuleBase" id="RU362010"/>
    </source>
</evidence>
<dbReference type="STRING" id="641691.SAMN05421636_103157"/>
<evidence type="ECO:0000256" key="6">
    <source>
        <dbReference type="ARBA" id="ARBA00022842"/>
    </source>
</evidence>
<protein>
    <recommendedName>
        <fullName evidence="12">Magnesium transport protein CorA</fullName>
    </recommendedName>
</protein>
<dbReference type="SUPFAM" id="SSF144083">
    <property type="entry name" value="Magnesium transport protein CorA, transmembrane region"/>
    <property type="match status" value="1"/>
</dbReference>
<feature type="transmembrane region" description="Helical" evidence="12">
    <location>
        <begin position="310"/>
        <end position="330"/>
    </location>
</feature>
<evidence type="ECO:0000256" key="5">
    <source>
        <dbReference type="ARBA" id="ARBA00022692"/>
    </source>
</evidence>
<dbReference type="Gene3D" id="1.20.58.340">
    <property type="entry name" value="Magnesium transport protein CorA, transmembrane region"/>
    <property type="match status" value="2"/>
</dbReference>
<name>A0A1G6ZYN4_9FLAO</name>
<keyword evidence="4 12" id="KW-1003">Cell membrane</keyword>
<comment type="subcellular location">
    <subcellularLocation>
        <location evidence="1">Cell membrane</location>
        <topology evidence="1">Multi-pass membrane protein</topology>
    </subcellularLocation>
    <subcellularLocation>
        <location evidence="12">Membrane</location>
        <topology evidence="12">Multi-pass membrane protein</topology>
    </subcellularLocation>
</comment>
<dbReference type="GO" id="GO:0050897">
    <property type="term" value="F:cobalt ion binding"/>
    <property type="evidence" value="ECO:0007669"/>
    <property type="project" value="TreeGrafter"/>
</dbReference>
<dbReference type="InterPro" id="IPR002523">
    <property type="entry name" value="MgTranspt_CorA/ZnTranspt_ZntB"/>
</dbReference>
<dbReference type="GO" id="GO:0000287">
    <property type="term" value="F:magnesium ion binding"/>
    <property type="evidence" value="ECO:0007669"/>
    <property type="project" value="TreeGrafter"/>
</dbReference>
<dbReference type="PANTHER" id="PTHR46494:SF1">
    <property type="entry name" value="CORA FAMILY METAL ION TRANSPORTER (EUROFUNG)"/>
    <property type="match status" value="1"/>
</dbReference>
<accession>A0A1G6ZYN4</accession>
<keyword evidence="5 12" id="KW-0812">Transmembrane</keyword>
<keyword evidence="8 12" id="KW-0406">Ion transport</keyword>
<dbReference type="InterPro" id="IPR004488">
    <property type="entry name" value="Mg/Co-transport_prot_CorA"/>
</dbReference>
<comment type="catalytic activity">
    <reaction evidence="10">
        <text>Mg(2+)(in) = Mg(2+)(out)</text>
        <dbReference type="Rhea" id="RHEA:29827"/>
        <dbReference type="ChEBI" id="CHEBI:18420"/>
    </reaction>
</comment>
<gene>
    <name evidence="12" type="primary">corA</name>
    <name evidence="13" type="ORF">SAMN05421636_103157</name>
</gene>
<evidence type="ECO:0000313" key="13">
    <source>
        <dbReference type="EMBL" id="SDE07640.1"/>
    </source>
</evidence>
<evidence type="ECO:0000256" key="7">
    <source>
        <dbReference type="ARBA" id="ARBA00022989"/>
    </source>
</evidence>
<reference evidence="13 14" key="1">
    <citation type="submission" date="2016-10" db="EMBL/GenBank/DDBJ databases">
        <authorList>
            <person name="de Groot N.N."/>
        </authorList>
    </citation>
    <scope>NUCLEOTIDE SEQUENCE [LARGE SCALE GENOMIC DNA]</scope>
    <source>
        <strain evidence="13 14">DSM 23421</strain>
    </source>
</reference>
<evidence type="ECO:0000256" key="8">
    <source>
        <dbReference type="ARBA" id="ARBA00023065"/>
    </source>
</evidence>
<evidence type="ECO:0000313" key="14">
    <source>
        <dbReference type="Proteomes" id="UP000199109"/>
    </source>
</evidence>
<comment type="similarity">
    <text evidence="2 12">Belongs to the CorA metal ion transporter (MIT) (TC 1.A.35) family.</text>
</comment>
<keyword evidence="9 12" id="KW-0472">Membrane</keyword>
<dbReference type="Proteomes" id="UP000199109">
    <property type="component" value="Unassembled WGS sequence"/>
</dbReference>
<evidence type="ECO:0000256" key="1">
    <source>
        <dbReference type="ARBA" id="ARBA00004651"/>
    </source>
</evidence>
<evidence type="ECO:0000256" key="9">
    <source>
        <dbReference type="ARBA" id="ARBA00023136"/>
    </source>
</evidence>
<evidence type="ECO:0000256" key="10">
    <source>
        <dbReference type="ARBA" id="ARBA00034269"/>
    </source>
</evidence>
<dbReference type="GO" id="GO:0005886">
    <property type="term" value="C:plasma membrane"/>
    <property type="evidence" value="ECO:0007669"/>
    <property type="project" value="UniProtKB-SubCell"/>
</dbReference>
<dbReference type="EMBL" id="FNAO01000003">
    <property type="protein sequence ID" value="SDE07640.1"/>
    <property type="molecule type" value="Genomic_DNA"/>
</dbReference>
<organism evidence="13 14">
    <name type="scientific">Pricia antarctica</name>
    <dbReference type="NCBI Taxonomy" id="641691"/>
    <lineage>
        <taxon>Bacteria</taxon>
        <taxon>Pseudomonadati</taxon>
        <taxon>Bacteroidota</taxon>
        <taxon>Flavobacteriia</taxon>
        <taxon>Flavobacteriales</taxon>
        <taxon>Flavobacteriaceae</taxon>
        <taxon>Pricia</taxon>
    </lineage>
</organism>
<keyword evidence="3 12" id="KW-0813">Transport</keyword>
<dbReference type="GO" id="GO:0015095">
    <property type="term" value="F:magnesium ion transmembrane transporter activity"/>
    <property type="evidence" value="ECO:0007669"/>
    <property type="project" value="UniProtKB-UniRule"/>
</dbReference>
<sequence length="368" mass="42913">MKLNTKNIFVPPKNLARFVTKRKEDIGLSPDDISFRGEKKMDTVVLRLIDYDADALEEEIIKSVSQVLPYQKKPSVTWFNIDGLHDTNIIEQIADGFDFDKLVLAEVMDVHARPRVQEFGNCILLSLKMMQQDEVTHRISVENLSLIITKSVLLSFQEKRGDVFEPVRERIRNQKKRIRNGGTDYLTFALLDIVVDNYIYIIGILGEKIETLEENLLQEPKKSVIDEIYTYKRELNFLRKNITPAREMILTLSKLESEMIRESTDVHFRELLDNINQATDSSETYREILSDQLNIYHTTISSKLNDVMKFLTIFSVIFIPLTFIAGIYGTNFDVVPELKYEYSYFIMWGVMLVVAIGMLLYFKHRKWL</sequence>
<dbReference type="InterPro" id="IPR045863">
    <property type="entry name" value="CorA_TM1_TM2"/>
</dbReference>
<dbReference type="AlphaFoldDB" id="A0A1G6ZYN4"/>
<dbReference type="Pfam" id="PF01544">
    <property type="entry name" value="CorA"/>
    <property type="match status" value="1"/>
</dbReference>
<feature type="transmembrane region" description="Helical" evidence="12">
    <location>
        <begin position="342"/>
        <end position="362"/>
    </location>
</feature>